<evidence type="ECO:0008006" key="3">
    <source>
        <dbReference type="Google" id="ProtNLM"/>
    </source>
</evidence>
<accession>A0A3N1D2P8</accession>
<dbReference type="EMBL" id="RJKE01000001">
    <property type="protein sequence ID" value="ROO87815.1"/>
    <property type="molecule type" value="Genomic_DNA"/>
</dbReference>
<proteinExistence type="predicted"/>
<sequence length="327" mass="35156">MTLHYPLDAVTARSWRSAVRRLIPTPAAHRRADVGRDAARSLLGCDDATLDLLLEAGLPSSGTGDAARFDRFDLINVAIYGGAGRSVPEAAQRYVLRYADGRPDSWTEPRRWTLRWLLRCADQTCEGKWRVRLPTPELFGGSLTDPPGPDPLETTGPSVRITTGAVTAGHRAEVRSPVARALFDEVLTELETGRLRYQWLPADLGADLPGAVANGTLDCVAAALLLAERGRERGLSTRTRRGRMLGMIAVDHAWAEIRDDDGRWLPLDPVFALLGGTGRTGPAAAAFAAFCAGSVPGRFLPWDVAAGAPLAEHSCGAWTETFLASPA</sequence>
<organism evidence="1 2">
    <name type="scientific">Actinocorallia herbida</name>
    <dbReference type="NCBI Taxonomy" id="58109"/>
    <lineage>
        <taxon>Bacteria</taxon>
        <taxon>Bacillati</taxon>
        <taxon>Actinomycetota</taxon>
        <taxon>Actinomycetes</taxon>
        <taxon>Streptosporangiales</taxon>
        <taxon>Thermomonosporaceae</taxon>
        <taxon>Actinocorallia</taxon>
    </lineage>
</organism>
<name>A0A3N1D2P8_9ACTN</name>
<dbReference type="OrthoDB" id="3217495at2"/>
<keyword evidence="2" id="KW-1185">Reference proteome</keyword>
<reference evidence="1 2" key="1">
    <citation type="submission" date="2018-11" db="EMBL/GenBank/DDBJ databases">
        <title>Sequencing the genomes of 1000 actinobacteria strains.</title>
        <authorList>
            <person name="Klenk H.-P."/>
        </authorList>
    </citation>
    <scope>NUCLEOTIDE SEQUENCE [LARGE SCALE GENOMIC DNA]</scope>
    <source>
        <strain evidence="1 2">DSM 44254</strain>
    </source>
</reference>
<dbReference type="SUPFAM" id="SSF54001">
    <property type="entry name" value="Cysteine proteinases"/>
    <property type="match status" value="1"/>
</dbReference>
<dbReference type="AlphaFoldDB" id="A0A3N1D2P8"/>
<evidence type="ECO:0000313" key="2">
    <source>
        <dbReference type="Proteomes" id="UP000272400"/>
    </source>
</evidence>
<comment type="caution">
    <text evidence="1">The sequence shown here is derived from an EMBL/GenBank/DDBJ whole genome shotgun (WGS) entry which is preliminary data.</text>
</comment>
<dbReference type="RefSeq" id="WP_123667049.1">
    <property type="nucleotide sequence ID" value="NZ_RJKE01000001.1"/>
</dbReference>
<protein>
    <recommendedName>
        <fullName evidence="3">Transglutaminase superfamily protein</fullName>
    </recommendedName>
</protein>
<evidence type="ECO:0000313" key="1">
    <source>
        <dbReference type="EMBL" id="ROO87815.1"/>
    </source>
</evidence>
<gene>
    <name evidence="1" type="ORF">EDD29_5458</name>
</gene>
<dbReference type="Proteomes" id="UP000272400">
    <property type="component" value="Unassembled WGS sequence"/>
</dbReference>
<dbReference type="InterPro" id="IPR038765">
    <property type="entry name" value="Papain-like_cys_pep_sf"/>
</dbReference>